<dbReference type="Pfam" id="PF23189">
    <property type="entry name" value="UPF0261_C"/>
    <property type="match status" value="1"/>
</dbReference>
<feature type="domain" description="UPF0261" evidence="1">
    <location>
        <begin position="15"/>
        <end position="190"/>
    </location>
</feature>
<feature type="domain" description="UPF0261" evidence="2">
    <location>
        <begin position="200"/>
        <end position="414"/>
    </location>
</feature>
<evidence type="ECO:0000259" key="1">
    <source>
        <dbReference type="Pfam" id="PF06792"/>
    </source>
</evidence>
<evidence type="ECO:0000259" key="2">
    <source>
        <dbReference type="Pfam" id="PF23189"/>
    </source>
</evidence>
<gene>
    <name evidence="3" type="ordered locus">Dfer_1533</name>
</gene>
<name>C6VRS5_DYAFD</name>
<dbReference type="InterPro" id="IPR008322">
    <property type="entry name" value="UPF0261"/>
</dbReference>
<dbReference type="Pfam" id="PF06792">
    <property type="entry name" value="UPF0261"/>
    <property type="match status" value="1"/>
</dbReference>
<dbReference type="Gene3D" id="3.40.50.12020">
    <property type="entry name" value="Uncharacterised protein family UPF0261, NN domain"/>
    <property type="match status" value="1"/>
</dbReference>
<dbReference type="NCBIfam" id="NF002674">
    <property type="entry name" value="PRK02399.1-2"/>
    <property type="match status" value="1"/>
</dbReference>
<dbReference type="CDD" id="cd15488">
    <property type="entry name" value="Tm-1-like"/>
    <property type="match status" value="1"/>
</dbReference>
<dbReference type="AlphaFoldDB" id="C6VRS5"/>
<organism evidence="3 4">
    <name type="scientific">Dyadobacter fermentans (strain ATCC 700827 / DSM 18053 / CIP 107007 / KCTC 52180 / NS114)</name>
    <dbReference type="NCBI Taxonomy" id="471854"/>
    <lineage>
        <taxon>Bacteria</taxon>
        <taxon>Pseudomonadati</taxon>
        <taxon>Bacteroidota</taxon>
        <taxon>Cytophagia</taxon>
        <taxon>Cytophagales</taxon>
        <taxon>Spirosomataceae</taxon>
        <taxon>Dyadobacter</taxon>
    </lineage>
</organism>
<dbReference type="InterPro" id="IPR051353">
    <property type="entry name" value="Tobamovirus_resist_UPF0261"/>
</dbReference>
<protein>
    <submittedName>
        <fullName evidence="3">Uncharacterized protein</fullName>
    </submittedName>
</protein>
<dbReference type="PANTHER" id="PTHR31862">
    <property type="entry name" value="UPF0261 DOMAIN PROTEIN (AFU_ORTHOLOGUE AFUA_1G10120)"/>
    <property type="match status" value="1"/>
</dbReference>
<evidence type="ECO:0000313" key="3">
    <source>
        <dbReference type="EMBL" id="ACT92778.1"/>
    </source>
</evidence>
<dbReference type="KEGG" id="dfe:Dfer_1533"/>
<dbReference type="InterPro" id="IPR044122">
    <property type="entry name" value="UPF0261_N"/>
</dbReference>
<dbReference type="Gene3D" id="3.40.50.12030">
    <property type="entry name" value="Uncharacterised protein family UPF0261, NC domain"/>
    <property type="match status" value="1"/>
</dbReference>
<reference evidence="3 4" key="1">
    <citation type="journal article" date="2009" name="Stand. Genomic Sci.">
        <title>Complete genome sequence of Dyadobacter fermentans type strain (NS114).</title>
        <authorList>
            <person name="Lang E."/>
            <person name="Lapidus A."/>
            <person name="Chertkov O."/>
            <person name="Brettin T."/>
            <person name="Detter J.C."/>
            <person name="Han C."/>
            <person name="Copeland A."/>
            <person name="Glavina Del Rio T."/>
            <person name="Nolan M."/>
            <person name="Chen F."/>
            <person name="Lucas S."/>
            <person name="Tice H."/>
            <person name="Cheng J.F."/>
            <person name="Land M."/>
            <person name="Hauser L."/>
            <person name="Chang Y.J."/>
            <person name="Jeffries C.D."/>
            <person name="Kopitz M."/>
            <person name="Bruce D."/>
            <person name="Goodwin L."/>
            <person name="Pitluck S."/>
            <person name="Ovchinnikova G."/>
            <person name="Pati A."/>
            <person name="Ivanova N."/>
            <person name="Mavrommatis K."/>
            <person name="Chen A."/>
            <person name="Palaniappan K."/>
            <person name="Chain P."/>
            <person name="Bristow J."/>
            <person name="Eisen J.A."/>
            <person name="Markowitz V."/>
            <person name="Hugenholtz P."/>
            <person name="Goker M."/>
            <person name="Rohde M."/>
            <person name="Kyrpides N.C."/>
            <person name="Klenk H.P."/>
        </authorList>
    </citation>
    <scope>NUCLEOTIDE SEQUENCE [LARGE SCALE GENOMIC DNA]</scope>
    <source>
        <strain evidence="4">ATCC 700827 / DSM 18053 / CIP 107007 / KCTC 52180 / NS114</strain>
    </source>
</reference>
<dbReference type="EMBL" id="CP001619">
    <property type="protein sequence ID" value="ACT92778.1"/>
    <property type="molecule type" value="Genomic_DNA"/>
</dbReference>
<dbReference type="PANTHER" id="PTHR31862:SF1">
    <property type="entry name" value="UPF0261 DOMAIN PROTEIN (AFU_ORTHOLOGUE AFUA_1G10120)"/>
    <property type="match status" value="1"/>
</dbReference>
<proteinExistence type="predicted"/>
<sequence length="421" mass="44070">MPISGYTCIMSIPDKSILILGCFDTKGEVFSYLRQSIIAGGESVIAINTGVFGSTEAFPVEFEADFVAEAAGDSITALRHHRDRGKAIDVMGRGAARLVSQLFADGKIKAVVGMGGGGGTYIALSAMQGLPFGLPKVCLTTLATKDLSRQIGDKDIMLIPSVVDVAGMNHILRQLVAQAAAAVCAMANVETAGSDTKPRSIAISMFGNTTACVDKCTELLAEAGFEVLAFHATGVGGKTMESLIREGCFDAVLDITTTELADDLCGGICSAGPERLTAAADMGIPQIVVPGCMDMVNFAHLDTVPQAFAGRHLYSWAPDVTLMRTDERENAILGERLAKKVSASPAPAAIVLPLRGISQVASEGGIFYHPAADAALFGAIRAHAAPHVTLLEADTHINDPVFAHLLVETLLGLMAQQETIN</sequence>
<dbReference type="eggNOG" id="COG5441">
    <property type="taxonomic scope" value="Bacteria"/>
</dbReference>
<keyword evidence="4" id="KW-1185">Reference proteome</keyword>
<evidence type="ECO:0000313" key="4">
    <source>
        <dbReference type="Proteomes" id="UP000002011"/>
    </source>
</evidence>
<dbReference type="InterPro" id="IPR056778">
    <property type="entry name" value="UPF0261_C"/>
</dbReference>
<dbReference type="PIRSF" id="PIRSF033271">
    <property type="entry name" value="UCP033271"/>
    <property type="match status" value="1"/>
</dbReference>
<accession>C6VRS5</accession>
<dbReference type="HOGENOM" id="CLU_036813_1_0_10"/>
<dbReference type="STRING" id="471854.Dfer_1533"/>
<dbReference type="Proteomes" id="UP000002011">
    <property type="component" value="Chromosome"/>
</dbReference>